<protein>
    <submittedName>
        <fullName evidence="2">WGS project CABT00000000 data, contig 2.3</fullName>
    </submittedName>
</protein>
<dbReference type="EMBL" id="CABT02000003">
    <property type="protein sequence ID" value="CCC07264.1"/>
    <property type="molecule type" value="Genomic_DNA"/>
</dbReference>
<keyword evidence="3" id="KW-1185">Reference proteome</keyword>
<feature type="compositionally biased region" description="Polar residues" evidence="1">
    <location>
        <begin position="287"/>
        <end position="296"/>
    </location>
</feature>
<evidence type="ECO:0000313" key="2">
    <source>
        <dbReference type="EMBL" id="CCC07264.1"/>
    </source>
</evidence>
<dbReference type="VEuPathDB" id="FungiDB:SMAC_06219"/>
<dbReference type="OrthoDB" id="5206740at2759"/>
<feature type="compositionally biased region" description="Low complexity" evidence="1">
    <location>
        <begin position="297"/>
        <end position="312"/>
    </location>
</feature>
<evidence type="ECO:0000256" key="1">
    <source>
        <dbReference type="SAM" id="MobiDB-lite"/>
    </source>
</evidence>
<dbReference type="AlphaFoldDB" id="F7VP37"/>
<feature type="region of interest" description="Disordered" evidence="1">
    <location>
        <begin position="625"/>
        <end position="648"/>
    </location>
</feature>
<proteinExistence type="predicted"/>
<comment type="caution">
    <text evidence="2">The sequence shown here is derived from an EMBL/GenBank/DDBJ whole genome shotgun (WGS) entry which is preliminary data.</text>
</comment>
<feature type="region of interest" description="Disordered" evidence="1">
    <location>
        <begin position="183"/>
        <end position="217"/>
    </location>
</feature>
<feature type="compositionally biased region" description="Low complexity" evidence="1">
    <location>
        <begin position="569"/>
        <end position="579"/>
    </location>
</feature>
<feature type="compositionally biased region" description="Polar residues" evidence="1">
    <location>
        <begin position="237"/>
        <end position="250"/>
    </location>
</feature>
<dbReference type="STRING" id="771870.F7VP37"/>
<evidence type="ECO:0000313" key="3">
    <source>
        <dbReference type="Proteomes" id="UP000001881"/>
    </source>
</evidence>
<feature type="compositionally biased region" description="Low complexity" evidence="1">
    <location>
        <begin position="519"/>
        <end position="551"/>
    </location>
</feature>
<feature type="region of interest" description="Disordered" evidence="1">
    <location>
        <begin position="519"/>
        <end position="581"/>
    </location>
</feature>
<dbReference type="eggNOG" id="ENOG502SN8F">
    <property type="taxonomic scope" value="Eukaryota"/>
</dbReference>
<feature type="region of interest" description="Disordered" evidence="1">
    <location>
        <begin position="283"/>
        <end position="315"/>
    </location>
</feature>
<dbReference type="OMA" id="SPLCETI"/>
<sequence length="720" mass="76867">MSTHQSQPSSPPKRPRLSLQIKTFNGSSVRTSRTLAAAVDVKSPTAFNTLSNVYATAVDRSTPIQEHAPATALSSSSGGRPMLRLQTQAGQDGGAAVVSKDRRLQTPYLGPYLDTPLTAQPMSPAIATAQSQMMFPSAMTATPPLSAQPQEQNGPRVFTFESSNNHNNNNNNMAQQPSLTLNTTTTTTSQASEMPSSSCSETPKRRTTFPSNVTKLPYTHPRSLRSILRNSPLAPLTCQSPNSSRRQSLRLQEKAARRVAYNSPLCETITTSKYTKSHVDLLAEDSGTPTTPTGAKSISSSSEGSSCSGSSSEGEEFLDQTMAYTGNETRDGGQTPGPYEEMRRRMAAWLGSRGKKREKKRRWVWTIGKDAEDAELEECGSPVVPWTAAGPELSNAVAERRVEAVVGVPVLAMPMPPKGRARTRAQTQAQGLSSGQRQGQGQQTVVAAVGVAGNKAAAAAVAATVALQLQIPKLPVPVPGPPTSRRLRPALSLPSMSLPIAPSVSAPTPVATVAPALPSSLVQQQQQPQQQQQKQTQSPPQQHQLQHQLQQRAERATLTPEPTLPPHGQQQQQQQQQQQHIVVPNTPSMESVTSMTSSILSQDSFVFDSSSEMYNGDVEMSDASSVYSAGDNESSYGGGEDNAKSSSSSFGAYEDYLKVNGNNFQFNNGRGVGGSSGDQPCHSSDMDTDMDMDLDSSDMNTPTVGGRPGYAVERLGLGIC</sequence>
<name>F7VP37_SORMK</name>
<feature type="compositionally biased region" description="Polar residues" evidence="1">
    <location>
        <begin position="625"/>
        <end position="635"/>
    </location>
</feature>
<feature type="compositionally biased region" description="Polar residues" evidence="1">
    <location>
        <begin position="189"/>
        <end position="201"/>
    </location>
</feature>
<dbReference type="HOGENOM" id="CLU_030050_2_0_1"/>
<feature type="region of interest" description="Disordered" evidence="1">
    <location>
        <begin position="231"/>
        <end position="251"/>
    </location>
</feature>
<reference evidence="2 3" key="1">
    <citation type="journal article" date="2010" name="PLoS Genet.">
        <title>De novo assembly of a 40 Mb eukaryotic genome from short sequence reads: Sordaria macrospora, a model organism for fungal morphogenesis.</title>
        <authorList>
            <person name="Nowrousian M."/>
            <person name="Stajich J."/>
            <person name="Chu M."/>
            <person name="Engh I."/>
            <person name="Espagne E."/>
            <person name="Halliday K."/>
            <person name="Kamerewerd J."/>
            <person name="Kempken F."/>
            <person name="Knab B."/>
            <person name="Kuo H.C."/>
            <person name="Osiewacz H.D."/>
            <person name="Poeggeler S."/>
            <person name="Read N."/>
            <person name="Seiler S."/>
            <person name="Smith K."/>
            <person name="Zickler D."/>
            <person name="Kueck U."/>
            <person name="Freitag M."/>
        </authorList>
    </citation>
    <scope>NUCLEOTIDE SEQUENCE [LARGE SCALE GENOMIC DNA]</scope>
    <source>
        <strain evidence="3">ATCC MYA-333 / DSM 997 / K(L3346) / K-hell</strain>
        <tissue evidence="2">Mycelium</tissue>
    </source>
</reference>
<dbReference type="Proteomes" id="UP000001881">
    <property type="component" value="Unassembled WGS sequence"/>
</dbReference>
<dbReference type="InParanoid" id="F7VP37"/>
<gene>
    <name evidence="2" type="ORF">SMAC_06219</name>
</gene>
<accession>F7VP37</accession>
<organism evidence="2 3">
    <name type="scientific">Sordaria macrospora (strain ATCC MYA-333 / DSM 997 / K(L3346) / K-hell)</name>
    <dbReference type="NCBI Taxonomy" id="771870"/>
    <lineage>
        <taxon>Eukaryota</taxon>
        <taxon>Fungi</taxon>
        <taxon>Dikarya</taxon>
        <taxon>Ascomycota</taxon>
        <taxon>Pezizomycotina</taxon>
        <taxon>Sordariomycetes</taxon>
        <taxon>Sordariomycetidae</taxon>
        <taxon>Sordariales</taxon>
        <taxon>Sordariaceae</taxon>
        <taxon>Sordaria</taxon>
    </lineage>
</organism>